<keyword evidence="11" id="KW-1185">Reference proteome</keyword>
<dbReference type="InterPro" id="IPR019321">
    <property type="entry name" value="Nucleoporin_Nup88"/>
</dbReference>
<evidence type="ECO:0000256" key="1">
    <source>
        <dbReference type="ARBA" id="ARBA00004567"/>
    </source>
</evidence>
<accession>A0A835YPF7</accession>
<feature type="compositionally biased region" description="Gly residues" evidence="9">
    <location>
        <begin position="151"/>
        <end position="162"/>
    </location>
</feature>
<dbReference type="GO" id="GO:0000055">
    <property type="term" value="P:ribosomal large subunit export from nucleus"/>
    <property type="evidence" value="ECO:0007669"/>
    <property type="project" value="InterPro"/>
</dbReference>
<dbReference type="Pfam" id="PF10168">
    <property type="entry name" value="Nup88"/>
    <property type="match status" value="1"/>
</dbReference>
<organism evidence="10 11">
    <name type="scientific">Tribonema minus</name>
    <dbReference type="NCBI Taxonomy" id="303371"/>
    <lineage>
        <taxon>Eukaryota</taxon>
        <taxon>Sar</taxon>
        <taxon>Stramenopiles</taxon>
        <taxon>Ochrophyta</taxon>
        <taxon>PX clade</taxon>
        <taxon>Xanthophyceae</taxon>
        <taxon>Tribonematales</taxon>
        <taxon>Tribonemataceae</taxon>
        <taxon>Tribonema</taxon>
    </lineage>
</organism>
<feature type="region of interest" description="Disordered" evidence="9">
    <location>
        <begin position="73"/>
        <end position="97"/>
    </location>
</feature>
<keyword evidence="8" id="KW-0175">Coiled coil</keyword>
<evidence type="ECO:0000313" key="11">
    <source>
        <dbReference type="Proteomes" id="UP000664859"/>
    </source>
</evidence>
<evidence type="ECO:0000256" key="5">
    <source>
        <dbReference type="ARBA" id="ARBA00023010"/>
    </source>
</evidence>
<dbReference type="AlphaFoldDB" id="A0A835YPF7"/>
<evidence type="ECO:0000256" key="6">
    <source>
        <dbReference type="ARBA" id="ARBA00023132"/>
    </source>
</evidence>
<dbReference type="GO" id="GO:0017056">
    <property type="term" value="F:structural constituent of nuclear pore"/>
    <property type="evidence" value="ECO:0007669"/>
    <property type="project" value="InterPro"/>
</dbReference>
<keyword evidence="4" id="KW-0653">Protein transport</keyword>
<evidence type="ECO:0000256" key="3">
    <source>
        <dbReference type="ARBA" id="ARBA00022816"/>
    </source>
</evidence>
<evidence type="ECO:0000256" key="9">
    <source>
        <dbReference type="SAM" id="MobiDB-lite"/>
    </source>
</evidence>
<keyword evidence="6" id="KW-0906">Nuclear pore complex</keyword>
<protein>
    <submittedName>
        <fullName evidence="10">Uncharacterized protein</fullName>
    </submittedName>
</protein>
<evidence type="ECO:0000256" key="4">
    <source>
        <dbReference type="ARBA" id="ARBA00022927"/>
    </source>
</evidence>
<feature type="coiled-coil region" evidence="8">
    <location>
        <begin position="548"/>
        <end position="578"/>
    </location>
</feature>
<dbReference type="EMBL" id="JAFCMP010000501">
    <property type="protein sequence ID" value="KAG5179117.1"/>
    <property type="molecule type" value="Genomic_DNA"/>
</dbReference>
<dbReference type="Proteomes" id="UP000664859">
    <property type="component" value="Unassembled WGS sequence"/>
</dbReference>
<feature type="region of interest" description="Disordered" evidence="9">
    <location>
        <begin position="127"/>
        <end position="162"/>
    </location>
</feature>
<dbReference type="PANTHER" id="PTHR13257">
    <property type="entry name" value="NUCLEOPORIN NUP84-RELATED"/>
    <property type="match status" value="1"/>
</dbReference>
<dbReference type="GO" id="GO:0006406">
    <property type="term" value="P:mRNA export from nucleus"/>
    <property type="evidence" value="ECO:0007669"/>
    <property type="project" value="TreeGrafter"/>
</dbReference>
<dbReference type="PANTHER" id="PTHR13257:SF0">
    <property type="entry name" value="NUCLEAR PORE COMPLEX PROTEIN NUP88"/>
    <property type="match status" value="1"/>
</dbReference>
<feature type="compositionally biased region" description="Polar residues" evidence="9">
    <location>
        <begin position="84"/>
        <end position="96"/>
    </location>
</feature>
<dbReference type="GO" id="GO:0005643">
    <property type="term" value="C:nuclear pore"/>
    <property type="evidence" value="ECO:0007669"/>
    <property type="project" value="UniProtKB-SubCell"/>
</dbReference>
<keyword evidence="2" id="KW-0813">Transport</keyword>
<evidence type="ECO:0000256" key="2">
    <source>
        <dbReference type="ARBA" id="ARBA00022448"/>
    </source>
</evidence>
<evidence type="ECO:0000256" key="8">
    <source>
        <dbReference type="SAM" id="Coils"/>
    </source>
</evidence>
<reference evidence="10" key="1">
    <citation type="submission" date="2021-02" db="EMBL/GenBank/DDBJ databases">
        <title>First Annotated Genome of the Yellow-green Alga Tribonema minus.</title>
        <authorList>
            <person name="Mahan K.M."/>
        </authorList>
    </citation>
    <scope>NUCLEOTIDE SEQUENCE</scope>
    <source>
        <strain evidence="10">UTEX B ZZ1240</strain>
    </source>
</reference>
<evidence type="ECO:0000256" key="7">
    <source>
        <dbReference type="ARBA" id="ARBA00023242"/>
    </source>
</evidence>
<keyword evidence="5" id="KW-0811">Translocation</keyword>
<dbReference type="OrthoDB" id="341482at2759"/>
<keyword evidence="3" id="KW-0509">mRNA transport</keyword>
<keyword evidence="7" id="KW-0539">Nucleus</keyword>
<comment type="subcellular location">
    <subcellularLocation>
        <location evidence="1">Nucleus</location>
        <location evidence="1">Nuclear pore complex</location>
    </subcellularLocation>
</comment>
<name>A0A835YPF7_9STRA</name>
<dbReference type="GO" id="GO:0000056">
    <property type="term" value="P:ribosomal small subunit export from nucleus"/>
    <property type="evidence" value="ECO:0007669"/>
    <property type="project" value="InterPro"/>
</dbReference>
<gene>
    <name evidence="10" type="ORF">JKP88DRAFT_327920</name>
</gene>
<comment type="caution">
    <text evidence="10">The sequence shown here is derived from an EMBL/GenBank/DDBJ whole genome shotgun (WGS) entry which is preliminary data.</text>
</comment>
<dbReference type="GO" id="GO:0006606">
    <property type="term" value="P:protein import into nucleus"/>
    <property type="evidence" value="ECO:0007669"/>
    <property type="project" value="TreeGrafter"/>
</dbReference>
<dbReference type="InterPro" id="IPR037700">
    <property type="entry name" value="NUP88/NUP82"/>
</dbReference>
<evidence type="ECO:0000313" key="10">
    <source>
        <dbReference type="EMBL" id="KAG5179117.1"/>
    </source>
</evidence>
<proteinExistence type="predicted"/>
<sequence>MLGQLNFDEPNLTAISFGNGDSGWDRFAAYILDHNGDISVLCPVVPEDATSPRAVVVDLLSSIEDQIDELEATGVGQPADNSGRVEQSSSGAQQTRWNEKRILQDQWDWITNVFGLSLGGGNGYSSEEATDVRFGSAERRTAGRMRRSSGQGAGERGGRGRGGWVQVSKAEHLHANLPTLQDQVCTVQQSADALAEEISSSATVACSLAHLTGPHGGLVADKDGPLGGSVALARAFTSGHVDVLLLIGGPQPQWAERIDSEGPEERRLMTQSVVVECITLQDAGEASGCGGGGSGGPMLLVDPCDQDTMHVVLPHRIVMLRLKCLEQLRQWCQAVPTKLAAETGQGQGVGGGRQLYSTPAPGARGGLVPDGLGDLEKRQVQVEDGNALGFLVLVNAAAVLATPVLGHLMLTRETGGAMEIINITAVAAQAEAEAKLTSKLQELQPPSSAARLAAAAGDMTQPYQEVLAVACQDIDGALRRSRALMQGVDAAVAGRRVDEGDEAAVTALMQASEALQEGALATLEAAQVAALRRMHVLVDAHQYQHQQLRQLEELLAQAAAKQAALLQKQADVEELSENLLARAAEALSMAQTLQPRRTSAEAAYEAELQRWQSQRARWGQIVQRLKQVATDEAAAEDAALASSGQGLKLTQQQHSTLVALLRDEAQHLQQSSQKLHQVRDGLKGVALS</sequence>